<name>A0A2J5I4T0_9EURO</name>
<feature type="region of interest" description="Disordered" evidence="1">
    <location>
        <begin position="487"/>
        <end position="550"/>
    </location>
</feature>
<feature type="compositionally biased region" description="Low complexity" evidence="1">
    <location>
        <begin position="526"/>
        <end position="538"/>
    </location>
</feature>
<gene>
    <name evidence="2" type="ORF">BDW42DRAFT_25570</name>
</gene>
<feature type="compositionally biased region" description="Polar residues" evidence="1">
    <location>
        <begin position="233"/>
        <end position="250"/>
    </location>
</feature>
<protein>
    <submittedName>
        <fullName evidence="2">Uncharacterized protein</fullName>
    </submittedName>
</protein>
<feature type="region of interest" description="Disordered" evidence="1">
    <location>
        <begin position="222"/>
        <end position="252"/>
    </location>
</feature>
<feature type="region of interest" description="Disordered" evidence="1">
    <location>
        <begin position="1"/>
        <end position="25"/>
    </location>
</feature>
<feature type="compositionally biased region" description="Polar residues" evidence="1">
    <location>
        <begin position="128"/>
        <end position="138"/>
    </location>
</feature>
<feature type="region of interest" description="Disordered" evidence="1">
    <location>
        <begin position="381"/>
        <end position="461"/>
    </location>
</feature>
<dbReference type="OrthoDB" id="5402147at2759"/>
<keyword evidence="3" id="KW-1185">Reference proteome</keyword>
<accession>A0A2J5I4T0</accession>
<feature type="region of interest" description="Disordered" evidence="1">
    <location>
        <begin position="47"/>
        <end position="76"/>
    </location>
</feature>
<organism evidence="2 3">
    <name type="scientific">Aspergillus taichungensis</name>
    <dbReference type="NCBI Taxonomy" id="482145"/>
    <lineage>
        <taxon>Eukaryota</taxon>
        <taxon>Fungi</taxon>
        <taxon>Dikarya</taxon>
        <taxon>Ascomycota</taxon>
        <taxon>Pezizomycotina</taxon>
        <taxon>Eurotiomycetes</taxon>
        <taxon>Eurotiomycetidae</taxon>
        <taxon>Eurotiales</taxon>
        <taxon>Aspergillaceae</taxon>
        <taxon>Aspergillus</taxon>
        <taxon>Aspergillus subgen. Circumdati</taxon>
    </lineage>
</organism>
<reference evidence="3" key="1">
    <citation type="submission" date="2017-12" db="EMBL/GenBank/DDBJ databases">
        <authorList>
            <consortium name="DOE Joint Genome Institute"/>
            <person name="Mondo S.J."/>
            <person name="Kjaerbolling I."/>
            <person name="Vesth T.C."/>
            <person name="Frisvad J.C."/>
            <person name="Nybo J.L."/>
            <person name="Theobald S."/>
            <person name="Kuo A."/>
            <person name="Bowyer P."/>
            <person name="Matsuda Y."/>
            <person name="Lyhne E.K."/>
            <person name="Kogle M.E."/>
            <person name="Clum A."/>
            <person name="Lipzen A."/>
            <person name="Salamov A."/>
            <person name="Ngan C.Y."/>
            <person name="Daum C."/>
            <person name="Chiniquy J."/>
            <person name="Barry K."/>
            <person name="LaButti K."/>
            <person name="Haridas S."/>
            <person name="Simmons B.A."/>
            <person name="Magnuson J.K."/>
            <person name="Mortensen U.H."/>
            <person name="Larsen T.O."/>
            <person name="Grigoriev I.V."/>
            <person name="Baker S.E."/>
            <person name="Andersen M.R."/>
            <person name="Nordberg H.P."/>
            <person name="Cantor M.N."/>
            <person name="Hua S.X."/>
        </authorList>
    </citation>
    <scope>NUCLEOTIDE SEQUENCE [LARGE SCALE GENOMIC DNA]</scope>
    <source>
        <strain evidence="3">IBT 19404</strain>
    </source>
</reference>
<dbReference type="EMBL" id="KZ559508">
    <property type="protein sequence ID" value="PLN84917.1"/>
    <property type="molecule type" value="Genomic_DNA"/>
</dbReference>
<evidence type="ECO:0000313" key="2">
    <source>
        <dbReference type="EMBL" id="PLN84917.1"/>
    </source>
</evidence>
<feature type="compositionally biased region" description="Low complexity" evidence="1">
    <location>
        <begin position="54"/>
        <end position="63"/>
    </location>
</feature>
<feature type="compositionally biased region" description="Basic residues" evidence="1">
    <location>
        <begin position="514"/>
        <end position="525"/>
    </location>
</feature>
<proteinExistence type="predicted"/>
<feature type="compositionally biased region" description="Low complexity" evidence="1">
    <location>
        <begin position="449"/>
        <end position="459"/>
    </location>
</feature>
<feature type="region of interest" description="Disordered" evidence="1">
    <location>
        <begin position="125"/>
        <end position="145"/>
    </location>
</feature>
<dbReference type="AlphaFoldDB" id="A0A2J5I4T0"/>
<dbReference type="Proteomes" id="UP000235023">
    <property type="component" value="Unassembled WGS sequence"/>
</dbReference>
<sequence length="612" mass="68046">MAFRLPPQVPHRQRPYSTSQPPALALDLSPSVSQLPENDSAEWVLFSPSQPSVTAHTHTTSTEHTPRTAGASRLSDFGSFGTVTRSVLDTEQEDDADTLDDALDEDGTELDSLDDGLHAFRAPEVDQGSASKWDQGDSSVLPAHDGLGSFQASSQTVQDQLWQHEQYNPRRRPELRLRRHSSVQRQLAAMVEHDRTDAERDRWQRIEKWRMDQSRMLLNEIEKETRKRRSSCAGLSSSDRVMPTSVTPDTPRSILEAAPEKPQEGDPESLWQQITRKVIRDLIGIDDSLLSVIFGESLVDTDHDAQRPSTETSQPFDLNEALKKELGSVPDDQNQWQTKLLQRIAHELGVLVHQLCEHPGAFTTYLNVSNDAHNQYAGIPLSRVPEEGPEAPETTASTRLESSREVTGISQGESMPSPHFSPTIPNPNNNPNNHEHAAQWGIEDDGDSSRAAESLSESARLQHEKDYWERELDVMMVFRYLRNRFSRRSTASDSHHAPSRRPPQDASRRAAVIRQHHPLVARAHSRSQAQARRQSQCSINGAGPTGVSSPLLRQHFRRSSSSCASQSAKRSAISSRRTLTSSSRNYWDIGGSVDSGSAVVPVTAGVPAWGDV</sequence>
<evidence type="ECO:0000313" key="3">
    <source>
        <dbReference type="Proteomes" id="UP000235023"/>
    </source>
</evidence>
<evidence type="ECO:0000256" key="1">
    <source>
        <dbReference type="SAM" id="MobiDB-lite"/>
    </source>
</evidence>